<proteinExistence type="predicted"/>
<dbReference type="EMBL" id="JACHHN010000001">
    <property type="protein sequence ID" value="MBB5189657.1"/>
    <property type="molecule type" value="Genomic_DNA"/>
</dbReference>
<accession>A0A840R9S2</accession>
<protein>
    <submittedName>
        <fullName evidence="1">Uncharacterized protein</fullName>
    </submittedName>
</protein>
<keyword evidence="2" id="KW-1185">Reference proteome</keyword>
<evidence type="ECO:0000313" key="1">
    <source>
        <dbReference type="EMBL" id="MBB5189657.1"/>
    </source>
</evidence>
<sequence>MATFNLPLSGAVTQAINPWTAYFHVMGSQFGLVNINLGNSSNPEVEATVLEDVASYGKQLGRMGDVLQVLIHHLDPTKLTPDEQDAISQLTTMLDEIKGVKKRVVAQQAPYRARAS</sequence>
<dbReference type="AlphaFoldDB" id="A0A840R9S2"/>
<reference evidence="1 2" key="1">
    <citation type="submission" date="2020-08" db="EMBL/GenBank/DDBJ databases">
        <title>Genomic Encyclopedia of Type Strains, Phase IV (KMG-IV): sequencing the most valuable type-strain genomes for metagenomic binning, comparative biology and taxonomic classification.</title>
        <authorList>
            <person name="Goeker M."/>
        </authorList>
    </citation>
    <scope>NUCLEOTIDE SEQUENCE [LARGE SCALE GENOMIC DNA]</scope>
    <source>
        <strain evidence="1 2">DSM 18233</strain>
    </source>
</reference>
<name>A0A840R9S2_9NEIS</name>
<comment type="caution">
    <text evidence="1">The sequence shown here is derived from an EMBL/GenBank/DDBJ whole genome shotgun (WGS) entry which is preliminary data.</text>
</comment>
<evidence type="ECO:0000313" key="2">
    <source>
        <dbReference type="Proteomes" id="UP000543030"/>
    </source>
</evidence>
<dbReference type="Proteomes" id="UP000543030">
    <property type="component" value="Unassembled WGS sequence"/>
</dbReference>
<organism evidence="1 2">
    <name type="scientific">Silvimonas terrae</name>
    <dbReference type="NCBI Taxonomy" id="300266"/>
    <lineage>
        <taxon>Bacteria</taxon>
        <taxon>Pseudomonadati</taxon>
        <taxon>Pseudomonadota</taxon>
        <taxon>Betaproteobacteria</taxon>
        <taxon>Neisseriales</taxon>
        <taxon>Chitinibacteraceae</taxon>
        <taxon>Silvimonas</taxon>
    </lineage>
</organism>
<gene>
    <name evidence="1" type="ORF">HNQ50_000367</name>
</gene>
<dbReference type="RefSeq" id="WP_184096942.1">
    <property type="nucleotide sequence ID" value="NZ_JACHHN010000001.1"/>
</dbReference>